<evidence type="ECO:0000256" key="13">
    <source>
        <dbReference type="ARBA" id="ARBA00023136"/>
    </source>
</evidence>
<dbReference type="Pfam" id="PF08356">
    <property type="entry name" value="EF_assoc_2"/>
    <property type="match status" value="1"/>
</dbReference>
<keyword evidence="7 14" id="KW-1000">Mitochondrion outer membrane</keyword>
<dbReference type="SUPFAM" id="SSF52540">
    <property type="entry name" value="P-loop containing nucleoside triphosphate hydrolases"/>
    <property type="match status" value="1"/>
</dbReference>
<dbReference type="InterPro" id="IPR020860">
    <property type="entry name" value="MIRO_dom"/>
</dbReference>
<dbReference type="PRINTS" id="PR00449">
    <property type="entry name" value="RASTRNSFRMNG"/>
</dbReference>
<evidence type="ECO:0000256" key="4">
    <source>
        <dbReference type="ARBA" id="ARBA00022723"/>
    </source>
</evidence>
<proteinExistence type="evidence at transcript level"/>
<evidence type="ECO:0000256" key="12">
    <source>
        <dbReference type="ARBA" id="ARBA00023134"/>
    </source>
</evidence>
<comment type="subcellular location">
    <subcellularLocation>
        <location evidence="1 14">Mitochondrion outer membrane</location>
        <topology evidence="1 14">Single-pass type IV membrane protein</topology>
    </subcellularLocation>
</comment>
<evidence type="ECO:0000256" key="7">
    <source>
        <dbReference type="ARBA" id="ARBA00022787"/>
    </source>
</evidence>
<feature type="domain" description="EF-hand" evidence="16">
    <location>
        <begin position="188"/>
        <end position="223"/>
    </location>
</feature>
<dbReference type="Pfam" id="PF08355">
    <property type="entry name" value="EF_assoc_1"/>
    <property type="match status" value="1"/>
</dbReference>
<dbReference type="InterPro" id="IPR005225">
    <property type="entry name" value="Small_GTP-bd"/>
</dbReference>
<dbReference type="InterPro" id="IPR001806">
    <property type="entry name" value="Small_GTPase"/>
</dbReference>
<dbReference type="SMART" id="SM00173">
    <property type="entry name" value="RAS"/>
    <property type="match status" value="1"/>
</dbReference>
<evidence type="ECO:0000256" key="10">
    <source>
        <dbReference type="ARBA" id="ARBA00022989"/>
    </source>
</evidence>
<dbReference type="Pfam" id="PF00071">
    <property type="entry name" value="Ras"/>
    <property type="match status" value="1"/>
</dbReference>
<dbReference type="PROSITE" id="PS51419">
    <property type="entry name" value="RAB"/>
    <property type="match status" value="1"/>
</dbReference>
<name>A0A0H3YC87_ACACA</name>
<evidence type="ECO:0000256" key="5">
    <source>
        <dbReference type="ARBA" id="ARBA00022737"/>
    </source>
</evidence>
<dbReference type="PROSITE" id="PS00018">
    <property type="entry name" value="EF_HAND_1"/>
    <property type="match status" value="1"/>
</dbReference>
<comment type="function">
    <text evidence="14">Mitochondrial GTPase involved in mitochondrial trafficking. Probably involved in control of anterograde transport of mitochondria and their subcellular distribution.</text>
</comment>
<evidence type="ECO:0000256" key="15">
    <source>
        <dbReference type="SAM" id="Phobius"/>
    </source>
</evidence>
<evidence type="ECO:0000256" key="2">
    <source>
        <dbReference type="ARBA" id="ARBA00007981"/>
    </source>
</evidence>
<dbReference type="GO" id="GO:0005509">
    <property type="term" value="F:calcium ion binding"/>
    <property type="evidence" value="ECO:0007669"/>
    <property type="project" value="InterPro"/>
</dbReference>
<protein>
    <recommendedName>
        <fullName evidence="14">Mitochondrial Rho GTPase</fullName>
        <ecNumber evidence="14">3.6.5.-</ecNumber>
    </recommendedName>
</protein>
<dbReference type="PANTHER" id="PTHR46819:SF1">
    <property type="entry name" value="EF-HAND CALCIUM-BINDING DOMAIN-CONTAINING PROTEIN 7"/>
    <property type="match status" value="1"/>
</dbReference>
<evidence type="ECO:0000256" key="6">
    <source>
        <dbReference type="ARBA" id="ARBA00022741"/>
    </source>
</evidence>
<keyword evidence="13 14" id="KW-0472">Membrane</keyword>
<evidence type="ECO:0000313" key="18">
    <source>
        <dbReference type="EMBL" id="AKN09682.1"/>
    </source>
</evidence>
<dbReference type="PROSITE" id="PS51423">
    <property type="entry name" value="MIRO"/>
    <property type="match status" value="1"/>
</dbReference>
<evidence type="ECO:0000256" key="11">
    <source>
        <dbReference type="ARBA" id="ARBA00023128"/>
    </source>
</evidence>
<keyword evidence="10 15" id="KW-1133">Transmembrane helix</keyword>
<feature type="transmembrane region" description="Helical" evidence="15">
    <location>
        <begin position="582"/>
        <end position="601"/>
    </location>
</feature>
<dbReference type="InterPro" id="IPR018247">
    <property type="entry name" value="EF_Hand_1_Ca_BS"/>
</dbReference>
<dbReference type="Gene3D" id="1.10.238.10">
    <property type="entry name" value="EF-hand"/>
    <property type="match status" value="2"/>
</dbReference>
<dbReference type="EMBL" id="KP411213">
    <property type="protein sequence ID" value="AKN09682.1"/>
    <property type="molecule type" value="mRNA"/>
</dbReference>
<dbReference type="PANTHER" id="PTHR46819">
    <property type="entry name" value="EF-HAND CALCIUM-BINDING DOMAIN-CONTAINING PROTEIN 7"/>
    <property type="match status" value="1"/>
</dbReference>
<dbReference type="InterPro" id="IPR011992">
    <property type="entry name" value="EF-hand-dom_pair"/>
</dbReference>
<dbReference type="InterPro" id="IPR002048">
    <property type="entry name" value="EF_hand_dom"/>
</dbReference>
<dbReference type="NCBIfam" id="TIGR00231">
    <property type="entry name" value="small_GTP"/>
    <property type="match status" value="1"/>
</dbReference>
<dbReference type="PROSITE" id="PS50222">
    <property type="entry name" value="EF_HAND_2"/>
    <property type="match status" value="1"/>
</dbReference>
<keyword evidence="11 14" id="KW-0496">Mitochondrion</keyword>
<evidence type="ECO:0000256" key="3">
    <source>
        <dbReference type="ARBA" id="ARBA00022692"/>
    </source>
</evidence>
<dbReference type="InterPro" id="IPR013566">
    <property type="entry name" value="EF_hand_assoc_1"/>
</dbReference>
<accession>A0A0H3YC87</accession>
<evidence type="ECO:0000259" key="17">
    <source>
        <dbReference type="PROSITE" id="PS51423"/>
    </source>
</evidence>
<dbReference type="FunFam" id="1.10.238.10:FF:000011">
    <property type="entry name" value="Mitochondrial Rho GTPase"/>
    <property type="match status" value="1"/>
</dbReference>
<dbReference type="InterPro" id="IPR013567">
    <property type="entry name" value="EF_hand_assoc_2"/>
</dbReference>
<dbReference type="VEuPathDB" id="AmoebaDB:ACA1_175050"/>
<evidence type="ECO:0000259" key="16">
    <source>
        <dbReference type="PROSITE" id="PS50222"/>
    </source>
</evidence>
<dbReference type="InterPro" id="IPR021181">
    <property type="entry name" value="Miro"/>
</dbReference>
<dbReference type="SMART" id="SM00175">
    <property type="entry name" value="RAB"/>
    <property type="match status" value="1"/>
</dbReference>
<dbReference type="GO" id="GO:0005741">
    <property type="term" value="C:mitochondrial outer membrane"/>
    <property type="evidence" value="ECO:0007669"/>
    <property type="project" value="UniProtKB-SubCell"/>
</dbReference>
<keyword evidence="5" id="KW-0677">Repeat</keyword>
<sequence>MKDQVRIVLIGDDGAGKTSLIATLLADSFQEVVEQVVPELTIPPSVTNDRVSTHIIDTSSRFQHKMDQQLRTADVVCLCYAADSENVAERITHWLRHIRHTRQECRAPQVPVILVGNKIDLRGEDLTNPKLQEDMEPIMEEFKEVETCIECSAKSFLNVHEVFYFAQRAVLYPTAVLYDAGSRSLREECVAALKRIFKLCDKDRDGILSDDELNAFQARCFGASLDPAELQGVKDVVRGNVENGLTEKGLTLTGFLFLHHLFIQKGRLETTWTVLRQFGYDDNLRVDVASLCHSLPAPPPSHVYELSQAGVAFFSSLHRAFDKGAGLALDDLDDLFSTAAPGLPALWTSGELDPATATQLNAAHISLRGWLALWSYTTVHDHKTTLEYLAWLGFESDPQLALALKPRREASALLCLVVGSPALTDAFLGDFLGKRDHEPSHATSTSITTTTRSPSSRLVALGSLPDISGTEKYVAMRKYGLEETEALRTRLHEASLVIVLYDSSDSRSLSNTAHAGAELNSLCRNRDTPILHLALHHTDGATVPDLSENGIHLEAFASYSTLLIKAHQLARREQEWQWLPTWPQAALLGAVAVLVGGILLYRHFKGSKQA</sequence>
<dbReference type="SUPFAM" id="SSF47473">
    <property type="entry name" value="EF-hand"/>
    <property type="match status" value="1"/>
</dbReference>
<keyword evidence="4" id="KW-0479">Metal-binding</keyword>
<comment type="similarity">
    <text evidence="2 14">Belongs to the mitochondrial Rho GTPase family.</text>
</comment>
<dbReference type="GO" id="GO:0005525">
    <property type="term" value="F:GTP binding"/>
    <property type="evidence" value="ECO:0007669"/>
    <property type="project" value="UniProtKB-KW"/>
</dbReference>
<keyword evidence="9 14" id="KW-0106">Calcium</keyword>
<dbReference type="InterPro" id="IPR027417">
    <property type="entry name" value="P-loop_NTPase"/>
</dbReference>
<dbReference type="InterPro" id="IPR052266">
    <property type="entry name" value="Miro-EF-hand_domain"/>
</dbReference>
<dbReference type="SMART" id="SM00174">
    <property type="entry name" value="RHO"/>
    <property type="match status" value="1"/>
</dbReference>
<keyword evidence="3 15" id="KW-0812">Transmembrane</keyword>
<dbReference type="GO" id="GO:0007005">
    <property type="term" value="P:mitochondrion organization"/>
    <property type="evidence" value="ECO:0007669"/>
    <property type="project" value="InterPro"/>
</dbReference>
<keyword evidence="12 14" id="KW-0342">GTP-binding</keyword>
<dbReference type="GO" id="GO:0003924">
    <property type="term" value="F:GTPase activity"/>
    <property type="evidence" value="ECO:0007669"/>
    <property type="project" value="InterPro"/>
</dbReference>
<keyword evidence="8 14" id="KW-0378">Hydrolase</keyword>
<dbReference type="Gene3D" id="3.40.50.300">
    <property type="entry name" value="P-loop containing nucleotide triphosphate hydrolases"/>
    <property type="match status" value="1"/>
</dbReference>
<evidence type="ECO:0000256" key="1">
    <source>
        <dbReference type="ARBA" id="ARBA00004200"/>
    </source>
</evidence>
<dbReference type="EC" id="3.6.5.-" evidence="14"/>
<evidence type="ECO:0000256" key="8">
    <source>
        <dbReference type="ARBA" id="ARBA00022801"/>
    </source>
</evidence>
<evidence type="ECO:0000256" key="14">
    <source>
        <dbReference type="PIRNR" id="PIRNR037488"/>
    </source>
</evidence>
<dbReference type="PIRSF" id="PIRSF037488">
    <property type="entry name" value="Mt_Rho_GTPase"/>
    <property type="match status" value="1"/>
</dbReference>
<reference evidence="18" key="1">
    <citation type="submission" date="2015-01" db="EMBL/GenBank/DDBJ databases">
        <title>Protein import complexes in the mitochondrial outer membrane of Amoebozoa representatives.</title>
        <authorList>
            <person name="Buczek D."/>
            <person name="Wojtkowska M."/>
            <person name="Suzuki Y."/>
            <person name="Kmita H."/>
            <person name="Makalowski W."/>
        </authorList>
    </citation>
    <scope>NUCLEOTIDE SEQUENCE</scope>
</reference>
<organism evidence="18">
    <name type="scientific">Acanthamoeba castellanii</name>
    <name type="common">Amoeba</name>
    <dbReference type="NCBI Taxonomy" id="5755"/>
    <lineage>
        <taxon>Eukaryota</taxon>
        <taxon>Amoebozoa</taxon>
        <taxon>Discosea</taxon>
        <taxon>Longamoebia</taxon>
        <taxon>Centramoebida</taxon>
        <taxon>Acanthamoebidae</taxon>
        <taxon>Acanthamoeba</taxon>
    </lineage>
</organism>
<feature type="domain" description="Miro" evidence="17">
    <location>
        <begin position="2"/>
        <end position="172"/>
    </location>
</feature>
<keyword evidence="6 14" id="KW-0547">Nucleotide-binding</keyword>
<dbReference type="AlphaFoldDB" id="A0A0H3YC87"/>
<evidence type="ECO:0000256" key="9">
    <source>
        <dbReference type="ARBA" id="ARBA00022837"/>
    </source>
</evidence>